<feature type="domain" description="Malonyl-CoA:ACP transacylase (MAT)" evidence="2">
    <location>
        <begin position="1"/>
        <end position="203"/>
    </location>
</feature>
<keyword evidence="1" id="KW-0808">Transferase</keyword>
<protein>
    <submittedName>
        <fullName evidence="3">Acyltransferase domain-containing protein</fullName>
    </submittedName>
</protein>
<dbReference type="SUPFAM" id="SSF52151">
    <property type="entry name" value="FabD/lysophospholipase-like"/>
    <property type="match status" value="1"/>
</dbReference>
<accession>A0A9X9A313</accession>
<dbReference type="InterPro" id="IPR049490">
    <property type="entry name" value="C883_1060-like_KR_N"/>
</dbReference>
<dbReference type="GO" id="GO:0006633">
    <property type="term" value="P:fatty acid biosynthetic process"/>
    <property type="evidence" value="ECO:0007669"/>
    <property type="project" value="TreeGrafter"/>
</dbReference>
<dbReference type="Gene3D" id="3.40.50.720">
    <property type="entry name" value="NAD(P)-binding Rossmann-like Domain"/>
    <property type="match status" value="1"/>
</dbReference>
<dbReference type="InterPro" id="IPR001227">
    <property type="entry name" value="Ac_transferase_dom_sf"/>
</dbReference>
<evidence type="ECO:0000259" key="2">
    <source>
        <dbReference type="SMART" id="SM00827"/>
    </source>
</evidence>
<evidence type="ECO:0000256" key="1">
    <source>
        <dbReference type="ARBA" id="ARBA00022679"/>
    </source>
</evidence>
<dbReference type="Gene3D" id="3.30.70.250">
    <property type="entry name" value="Malonyl-CoA ACP transacylase, ACP-binding"/>
    <property type="match status" value="1"/>
</dbReference>
<comment type="caution">
    <text evidence="3">The sequence shown here is derived from an EMBL/GenBank/DDBJ whole genome shotgun (WGS) entry which is preliminary data.</text>
</comment>
<dbReference type="SMART" id="SM00827">
    <property type="entry name" value="PKS_AT"/>
    <property type="match status" value="1"/>
</dbReference>
<name>A0A9X9A313_BACCE</name>
<dbReference type="InterPro" id="IPR016036">
    <property type="entry name" value="Malonyl_transacylase_ACP-bd"/>
</dbReference>
<organism evidence="3 4">
    <name type="scientific">Bacillus cereus</name>
    <dbReference type="NCBI Taxonomy" id="1396"/>
    <lineage>
        <taxon>Bacteria</taxon>
        <taxon>Bacillati</taxon>
        <taxon>Bacillota</taxon>
        <taxon>Bacilli</taxon>
        <taxon>Bacillales</taxon>
        <taxon>Bacillaceae</taxon>
        <taxon>Bacillus</taxon>
        <taxon>Bacillus cereus group</taxon>
    </lineage>
</organism>
<dbReference type="PANTHER" id="PTHR43775:SF51">
    <property type="entry name" value="INACTIVE PHENOLPHTHIOCEROL SYNTHESIS POLYKETIDE SYNTHASE TYPE I PKS1-RELATED"/>
    <property type="match status" value="1"/>
</dbReference>
<keyword evidence="3" id="KW-0012">Acyltransferase</keyword>
<dbReference type="InterPro" id="IPR016035">
    <property type="entry name" value="Acyl_Trfase/lysoPLipase"/>
</dbReference>
<dbReference type="InterPro" id="IPR050091">
    <property type="entry name" value="PKS_NRPS_Biosynth_Enz"/>
</dbReference>
<evidence type="ECO:0000313" key="4">
    <source>
        <dbReference type="Proteomes" id="UP000308444"/>
    </source>
</evidence>
<dbReference type="Gene3D" id="3.40.366.10">
    <property type="entry name" value="Malonyl-Coenzyme A Acyl Carrier Protein, domain 2"/>
    <property type="match status" value="1"/>
</dbReference>
<dbReference type="Proteomes" id="UP000308444">
    <property type="component" value="Unassembled WGS sequence"/>
</dbReference>
<gene>
    <name evidence="3" type="ORF">FC695_32845</name>
</gene>
<dbReference type="Gene3D" id="3.30.70.3290">
    <property type="match status" value="1"/>
</dbReference>
<proteinExistence type="predicted"/>
<dbReference type="GO" id="GO:0004312">
    <property type="term" value="F:fatty acid synthase activity"/>
    <property type="evidence" value="ECO:0007669"/>
    <property type="project" value="TreeGrafter"/>
</dbReference>
<feature type="non-terminal residue" evidence="3">
    <location>
        <position position="366"/>
    </location>
</feature>
<dbReference type="InterPro" id="IPR014043">
    <property type="entry name" value="Acyl_transferase_dom"/>
</dbReference>
<dbReference type="Pfam" id="PF00698">
    <property type="entry name" value="Acyl_transf_1"/>
    <property type="match status" value="1"/>
</dbReference>
<dbReference type="Pfam" id="PF21394">
    <property type="entry name" value="Beta-ketacyl_N"/>
    <property type="match status" value="1"/>
</dbReference>
<feature type="non-terminal residue" evidence="3">
    <location>
        <position position="1"/>
    </location>
</feature>
<dbReference type="PANTHER" id="PTHR43775">
    <property type="entry name" value="FATTY ACID SYNTHASE"/>
    <property type="match status" value="1"/>
</dbReference>
<reference evidence="3 4" key="1">
    <citation type="journal article" date="2019" name="Environ. Microbiol.">
        <title>An active ?-lactamase is a part of an orchestrated cell wall stress resistance network of Bacillus subtilis and related rhizosphere species.</title>
        <authorList>
            <person name="Bucher T."/>
            <person name="Keren-Paz A."/>
            <person name="Hausser J."/>
            <person name="Olender T."/>
            <person name="Cytryn E."/>
            <person name="Kolodkin-Gal I."/>
        </authorList>
    </citation>
    <scope>NUCLEOTIDE SEQUENCE [LARGE SCALE GENOMIC DNA]</scope>
    <source>
        <strain evidence="3 4">I32</strain>
    </source>
</reference>
<dbReference type="EMBL" id="SZOH01003186">
    <property type="protein sequence ID" value="TKI91435.1"/>
    <property type="molecule type" value="Genomic_DNA"/>
</dbReference>
<sequence>VFTLEDALKLVVKRGQLMSSLPAGVMLSVPLPEEELIHLINSFEKEYQHTISLAVVNGPACIVSGTEEAIVDFENELKKKRLMCMRVTIEGAAHSHELDSILDEYAFYVSTLTLREPKIPYLSNLTGTWIRPEEATNPVYWVKHMRGTVRFSDGIQELNRDNTSLFIEIGPGNDLSRLTSRLLDYENGNERIFNTVRSVQQDVSDMYFLFSHITRMWVTGISVDWEQFYKDEKRRRIPLPMYSFNKISYKLQGNPYDLGQKLNSKQSKISKNNNISEWFYTPQWKSSTLFEPNHDVNETWIVFVDQEGLGNELVKDLLNKGQRVVTVEPGFAFNKENNDRFIINPEERTDYVKLLDEVQEIYGLPT</sequence>
<evidence type="ECO:0000313" key="3">
    <source>
        <dbReference type="EMBL" id="TKI91435.1"/>
    </source>
</evidence>
<dbReference type="AlphaFoldDB" id="A0A9X9A313"/>
<dbReference type="SUPFAM" id="SSF55048">
    <property type="entry name" value="Probable ACP-binding domain of malonyl-CoA ACP transacylase"/>
    <property type="match status" value="1"/>
</dbReference>